<proteinExistence type="predicted"/>
<evidence type="ECO:0000313" key="2">
    <source>
        <dbReference type="Proteomes" id="UP001597478"/>
    </source>
</evidence>
<evidence type="ECO:0000313" key="1">
    <source>
        <dbReference type="EMBL" id="MFD2798562.1"/>
    </source>
</evidence>
<dbReference type="RefSeq" id="WP_377389516.1">
    <property type="nucleotide sequence ID" value="NZ_JBHSAN010000017.1"/>
</dbReference>
<keyword evidence="2" id="KW-1185">Reference proteome</keyword>
<protein>
    <submittedName>
        <fullName evidence="1">HAD family hydrolase</fullName>
    </submittedName>
</protein>
<accession>A0ABW5W605</accession>
<dbReference type="GO" id="GO:0016787">
    <property type="term" value="F:hydrolase activity"/>
    <property type="evidence" value="ECO:0007669"/>
    <property type="project" value="UniProtKB-KW"/>
</dbReference>
<organism evidence="1 2">
    <name type="scientific">Prauserella oleivorans</name>
    <dbReference type="NCBI Taxonomy" id="1478153"/>
    <lineage>
        <taxon>Bacteria</taxon>
        <taxon>Bacillati</taxon>
        <taxon>Actinomycetota</taxon>
        <taxon>Actinomycetes</taxon>
        <taxon>Pseudonocardiales</taxon>
        <taxon>Pseudonocardiaceae</taxon>
        <taxon>Prauserella</taxon>
    </lineage>
</organism>
<gene>
    <name evidence="1" type="ORF">ACFS2C_04060</name>
</gene>
<dbReference type="InterPro" id="IPR036412">
    <property type="entry name" value="HAD-like_sf"/>
</dbReference>
<dbReference type="InterPro" id="IPR023214">
    <property type="entry name" value="HAD_sf"/>
</dbReference>
<name>A0ABW5W605_9PSEU</name>
<keyword evidence="1" id="KW-0378">Hydrolase</keyword>
<sequence>MTVVDEARPGIAHVALRPAWDAVDSGSCTALSLDVFDTVLWRRVPRPTDVFELLAARLHAGGRCAQWLSPVSFRRMRVAAEQEARRARADWGSEVSLFDIWRAMPLELFPGSGLKELVETELEVERELTVVDLDIAALVDLAAARGISLVLVSDTYFTEAQLTRLLNRPHLAGLRGARVFRSHEHGVDKSSGLWKVVLANLGLRPEQLVHVGDDAVADVEVPAELGIRTVAYSRVDKRFAAVLDREGEPEDGFEPAKPPLDAVDGDFGLTGLRAKTLHLAGTGETDAAVGTAWRYGAGVVGPVLTGLAEWAADQAERAGIATLWCPMREGELLSELVNATATARGWAVRARPVWLSRHVTSIANLHAFDKASVHQFIRRSYRLTVRGLLAMLELRPGEVPALATRLDVVLDNGAIVDQVAAALTETAHLRNRLATTVTAARERLIASLRGCGALDDPELLLLDLGWGGTIQRQLAEVLRLADVPVRVSGLYLATDHRVTMLHRLGLRAQGYLGQAGHPAETTEAVRRSPEVLEQCVSAVCGSLLGFAEDGTPSLGSCVDSDAQAQQRRAVQAGIRAFHSQWCRYVDASEGAWPILGETARDRLAGILGAALIAPTVEEAGVFGGWVHDDNFGSEIATRIVPDDLAAALPYLSPGDLDELTMRDAFWPRLLAATDPQLSAAVRAVDSGQLDRSVFEPAGEPTYTRLRWRGRDDRWHDGPRSRLRINHNGLSFARLDFEAGGALDVTIAIAGRPALVRIDWIEATVLAGGNPTPRVLRWDTVEDLAGLPLAECLWLGGKIIECESERSAMWLPLAAKLGAPVTCAQISVAFALLPRSVTRLEPRIPPADRLTRIAARARAEYRTRGLAGVAAGARRIAARKLAGLR</sequence>
<dbReference type="Gene3D" id="1.10.150.400">
    <property type="match status" value="1"/>
</dbReference>
<dbReference type="CDD" id="cd01427">
    <property type="entry name" value="HAD_like"/>
    <property type="match status" value="1"/>
</dbReference>
<reference evidence="2" key="1">
    <citation type="journal article" date="2019" name="Int. J. Syst. Evol. Microbiol.">
        <title>The Global Catalogue of Microorganisms (GCM) 10K type strain sequencing project: providing services to taxonomists for standard genome sequencing and annotation.</title>
        <authorList>
            <consortium name="The Broad Institute Genomics Platform"/>
            <consortium name="The Broad Institute Genome Sequencing Center for Infectious Disease"/>
            <person name="Wu L."/>
            <person name="Ma J."/>
        </authorList>
    </citation>
    <scope>NUCLEOTIDE SEQUENCE [LARGE SCALE GENOMIC DNA]</scope>
    <source>
        <strain evidence="2">IBRC-M 10906</strain>
    </source>
</reference>
<comment type="caution">
    <text evidence="1">The sequence shown here is derived from an EMBL/GenBank/DDBJ whole genome shotgun (WGS) entry which is preliminary data.</text>
</comment>
<dbReference type="Proteomes" id="UP001597478">
    <property type="component" value="Unassembled WGS sequence"/>
</dbReference>
<dbReference type="Gene3D" id="3.40.50.1000">
    <property type="entry name" value="HAD superfamily/HAD-like"/>
    <property type="match status" value="1"/>
</dbReference>
<dbReference type="SUPFAM" id="SSF56784">
    <property type="entry name" value="HAD-like"/>
    <property type="match status" value="1"/>
</dbReference>
<dbReference type="EMBL" id="JBHUOF010000004">
    <property type="protein sequence ID" value="MFD2798562.1"/>
    <property type="molecule type" value="Genomic_DNA"/>
</dbReference>